<evidence type="ECO:0000256" key="8">
    <source>
        <dbReference type="ARBA" id="ARBA00030406"/>
    </source>
</evidence>
<dbReference type="GO" id="GO:0003723">
    <property type="term" value="F:RNA binding"/>
    <property type="evidence" value="ECO:0007669"/>
    <property type="project" value="TreeGrafter"/>
</dbReference>
<sequence>MGTEGPRALLEQATTLNLQTGNLLNWGCLRKKCPATPGEEVRDCIQKTLNEWSSKIGQDLNQEVLEVLECTVAQAIEKINPEERDELKVSAKLFIVGSNSSSIRDAVGMACSALGVAQLDSVIIAPPPIEDGISLSLEYLQPYWQELENLVQNKKIVAIGTSDLDKILLEQLYLWAQVKPSSNQVNLASCCVMPPDLTAFAKQFDIQLLTHNDPKELLCEASFQEVLQESIQNTKAHEWTPLWLLRYSTASAENSTPASMRMTRRRSKAICRPEVIHESQLEELEHAETRSDVSDTLEMKMIRNQNRTVAKSVAEPQTDGDVSETESNCSSVSGLQTPLFIRVTRRRQIVVPYQPDSPAKKRHDKTAFLNELSRTQNEDDVSEAESCCSAVSGVRMPNVTRTTRSRQSKKKVQSDPICEAQGEDISDAESCCFLMEPSVTTKRITRSMQMKSQAENIEQTEKVNKTVSEDQNLIEDTVKSNPVTISDSRPAAKCVSDTEDISSLTQDNKEPSAPKSKCSPRSANTTLSEDVKQDFLNDTTPSNLAKVTQRSITESPRKKAIKDIQTVGVDDSKEVCGQIQEEHSQVFMEGGKLKSMDLTWTDCMSLKQSLESQGQITPNKSKKNPEQERADAEAAVQESFNHADELSMHKQSSVVSSPQKDITIAQMTDSIDGESRMLEISVDSNEDQTGQYTEPVSHGSKRSNKKNDSFALFLNKDESDESENSDVADTCIVEEDLSCAEADEKTPSLNKSLEDSSLRAEGLFVIDTEPGMGSSQKYYLDQVDLVSDAGSKPEGSTKVESSDLEEAEEELIDEDEKDEEEELLKNKIDVLHLSSSIDPGLNIKKLGGLYISFDAKKQKPSSNVIKQLKEKKKDELLQKSIITPDFEKKECVPPFRESLHQLKKQRKAEREKTTGDGWFGMKAPEITSELKNDLKVLKMRASLDPKHFYKKNDREGLPKYFQVGTVVDSPIDFYHSRIPKKQRKRTIVEELLADSEFRRYNKRKYQEIMSEKAAFAAGKKNRKKKKFHN</sequence>
<evidence type="ECO:0000256" key="7">
    <source>
        <dbReference type="ARBA" id="ARBA00023242"/>
    </source>
</evidence>
<keyword evidence="6" id="KW-0007">Acetylation</keyword>
<dbReference type="InterPro" id="IPR036812">
    <property type="entry name" value="NAD(P)_OxRdtase_dom_sf"/>
</dbReference>
<evidence type="ECO:0000256" key="10">
    <source>
        <dbReference type="ARBA" id="ARBA00031732"/>
    </source>
</evidence>
<feature type="region of interest" description="Disordered" evidence="13">
    <location>
        <begin position="309"/>
        <end position="330"/>
    </location>
</feature>
<proteinExistence type="inferred from homology"/>
<comment type="subcellular location">
    <subcellularLocation>
        <location evidence="1">Nucleus</location>
        <location evidence="1">Nucleolus</location>
    </subcellularLocation>
</comment>
<comment type="pathway">
    <text evidence="2">Sulfur metabolism; glutathione biosynthesis; glutathione from L-cysteine and L-glutamate: step 1/2.</text>
</comment>
<dbReference type="GO" id="GO:0035226">
    <property type="term" value="F:glutamate-cysteine ligase catalytic subunit binding"/>
    <property type="evidence" value="ECO:0007669"/>
    <property type="project" value="UniProtKB-ARBA"/>
</dbReference>
<feature type="domain" description="Fcf2 pre-rRNA processing C-terminal" evidence="15">
    <location>
        <begin position="911"/>
        <end position="1004"/>
    </location>
</feature>
<evidence type="ECO:0000256" key="2">
    <source>
        <dbReference type="ARBA" id="ARBA00005006"/>
    </source>
</evidence>
<evidence type="ECO:0000256" key="3">
    <source>
        <dbReference type="ARBA" id="ARBA00008612"/>
    </source>
</evidence>
<evidence type="ECO:0000256" key="5">
    <source>
        <dbReference type="ARBA" id="ARBA00022684"/>
    </source>
</evidence>
<dbReference type="SUPFAM" id="SSF51430">
    <property type="entry name" value="NAD(P)-linked oxidoreductase"/>
    <property type="match status" value="1"/>
</dbReference>
<reference evidence="16" key="1">
    <citation type="submission" date="2025-08" db="UniProtKB">
        <authorList>
            <consortium name="Ensembl"/>
        </authorList>
    </citation>
    <scope>IDENTIFICATION</scope>
</reference>
<feature type="region of interest" description="Disordered" evidence="13">
    <location>
        <begin position="787"/>
        <end position="819"/>
    </location>
</feature>
<protein>
    <recommendedName>
        <fullName evidence="12">Glutamate--cysteine ligase regulatory subunit</fullName>
    </recommendedName>
    <alternativeName>
        <fullName evidence="10">GCS light chain</fullName>
    </alternativeName>
    <alternativeName>
        <fullName evidence="8">Gamma-ECS regulatory subunit</fullName>
    </alternativeName>
    <alternativeName>
        <fullName evidence="11">Gamma-glutamylcysteine synthetase regulatory subunit</fullName>
    </alternativeName>
    <alternativeName>
        <fullName evidence="9">Glutamate--cysteine ligase modifier subunit</fullName>
    </alternativeName>
</protein>
<dbReference type="Pfam" id="PF00248">
    <property type="entry name" value="Aldo_ket_red"/>
    <property type="match status" value="1"/>
</dbReference>
<keyword evidence="5" id="KW-0317">Glutathione biosynthesis</keyword>
<evidence type="ECO:0000256" key="11">
    <source>
        <dbReference type="ARBA" id="ARBA00032926"/>
    </source>
</evidence>
<feature type="compositionally biased region" description="Acidic residues" evidence="13">
    <location>
        <begin position="802"/>
        <end position="819"/>
    </location>
</feature>
<dbReference type="Gene3D" id="3.20.20.100">
    <property type="entry name" value="NADP-dependent oxidoreductase domain"/>
    <property type="match status" value="1"/>
</dbReference>
<feature type="region of interest" description="Disordered" evidence="13">
    <location>
        <begin position="682"/>
        <end position="707"/>
    </location>
</feature>
<feature type="region of interest" description="Disordered" evidence="13">
    <location>
        <begin position="610"/>
        <end position="630"/>
    </location>
</feature>
<feature type="region of interest" description="Disordered" evidence="13">
    <location>
        <begin position="478"/>
        <end position="541"/>
    </location>
</feature>
<dbReference type="InterPro" id="IPR039883">
    <property type="entry name" value="Fcf2/DNTTIP2"/>
</dbReference>
<dbReference type="PANTHER" id="PTHR21686">
    <property type="entry name" value="DEOXYNUCLEOTIDYLTRANSFERASE TERMINAL-INTERACTING PROTEIN 2"/>
    <property type="match status" value="1"/>
</dbReference>
<feature type="domain" description="NADP-dependent oxidoreductase" evidence="14">
    <location>
        <begin position="71"/>
        <end position="209"/>
    </location>
</feature>
<name>A0A8B9NYQ1_APTOW</name>
<feature type="compositionally biased region" description="Polar residues" evidence="13">
    <location>
        <begin position="610"/>
        <end position="619"/>
    </location>
</feature>
<evidence type="ECO:0000313" key="16">
    <source>
        <dbReference type="Ensembl" id="ENSAOWP00000003632.1"/>
    </source>
</evidence>
<dbReference type="Ensembl" id="ENSAOWT00000004167.1">
    <property type="protein sequence ID" value="ENSAOWP00000003632.1"/>
    <property type="gene ID" value="ENSAOWG00000002571.1"/>
</dbReference>
<dbReference type="InterPro" id="IPR014810">
    <property type="entry name" value="Fcf2_C"/>
</dbReference>
<keyword evidence="17" id="KW-1185">Reference proteome</keyword>
<evidence type="ECO:0000256" key="4">
    <source>
        <dbReference type="ARBA" id="ARBA00011532"/>
    </source>
</evidence>
<dbReference type="GO" id="GO:0017109">
    <property type="term" value="C:glutamate-cysteine ligase complex"/>
    <property type="evidence" value="ECO:0007669"/>
    <property type="project" value="UniProtKB-ARBA"/>
</dbReference>
<dbReference type="InterPro" id="IPR023210">
    <property type="entry name" value="NADP_OxRdtase_dom"/>
</dbReference>
<evidence type="ECO:0000256" key="12">
    <source>
        <dbReference type="ARBA" id="ARBA00070000"/>
    </source>
</evidence>
<dbReference type="FunFam" id="3.20.20.100:FF:000012">
    <property type="entry name" value="Glutamate--cysteine ligase regulatory subunit"/>
    <property type="match status" value="1"/>
</dbReference>
<dbReference type="GO" id="GO:0006396">
    <property type="term" value="P:RNA processing"/>
    <property type="evidence" value="ECO:0007669"/>
    <property type="project" value="TreeGrafter"/>
</dbReference>
<evidence type="ECO:0000256" key="1">
    <source>
        <dbReference type="ARBA" id="ARBA00004604"/>
    </source>
</evidence>
<dbReference type="PANTHER" id="PTHR21686:SF12">
    <property type="entry name" value="DEOXYNUCLEOTIDYLTRANSFERASE TERMINAL-INTERACTING PROTEIN 2"/>
    <property type="match status" value="1"/>
</dbReference>
<dbReference type="Proteomes" id="UP000694424">
    <property type="component" value="Unplaced"/>
</dbReference>
<organism evidence="16 17">
    <name type="scientific">Apteryx owenii</name>
    <name type="common">Little spotted kiwi</name>
    <dbReference type="NCBI Taxonomy" id="8824"/>
    <lineage>
        <taxon>Eukaryota</taxon>
        <taxon>Metazoa</taxon>
        <taxon>Chordata</taxon>
        <taxon>Craniata</taxon>
        <taxon>Vertebrata</taxon>
        <taxon>Euteleostomi</taxon>
        <taxon>Archelosauria</taxon>
        <taxon>Archosauria</taxon>
        <taxon>Dinosauria</taxon>
        <taxon>Saurischia</taxon>
        <taxon>Theropoda</taxon>
        <taxon>Coelurosauria</taxon>
        <taxon>Aves</taxon>
        <taxon>Palaeognathae</taxon>
        <taxon>Apterygiformes</taxon>
        <taxon>Apterygidae</taxon>
        <taxon>Apteryx</taxon>
    </lineage>
</organism>
<reference evidence="16" key="2">
    <citation type="submission" date="2025-09" db="UniProtKB">
        <authorList>
            <consortium name="Ensembl"/>
        </authorList>
    </citation>
    <scope>IDENTIFICATION</scope>
</reference>
<keyword evidence="7" id="KW-0539">Nucleus</keyword>
<evidence type="ECO:0000259" key="15">
    <source>
        <dbReference type="Pfam" id="PF08698"/>
    </source>
</evidence>
<evidence type="ECO:0000313" key="17">
    <source>
        <dbReference type="Proteomes" id="UP000694424"/>
    </source>
</evidence>
<evidence type="ECO:0000256" key="9">
    <source>
        <dbReference type="ARBA" id="ARBA00031154"/>
    </source>
</evidence>
<evidence type="ECO:0000259" key="14">
    <source>
        <dbReference type="Pfam" id="PF00248"/>
    </source>
</evidence>
<dbReference type="GO" id="GO:0006750">
    <property type="term" value="P:glutathione biosynthetic process"/>
    <property type="evidence" value="ECO:0007669"/>
    <property type="project" value="UniProtKB-KW"/>
</dbReference>
<comment type="subunit">
    <text evidence="4">Heterodimer of a catalytic heavy chain and a regulatory light chain.</text>
</comment>
<accession>A0A8B9NYQ1</accession>
<evidence type="ECO:0000256" key="13">
    <source>
        <dbReference type="SAM" id="MobiDB-lite"/>
    </source>
</evidence>
<dbReference type="AlphaFoldDB" id="A0A8B9NYQ1"/>
<dbReference type="GO" id="GO:0005730">
    <property type="term" value="C:nucleolus"/>
    <property type="evidence" value="ECO:0007669"/>
    <property type="project" value="UniProtKB-SubCell"/>
</dbReference>
<feature type="compositionally biased region" description="Polar residues" evidence="13">
    <location>
        <begin position="519"/>
        <end position="528"/>
    </location>
</feature>
<evidence type="ECO:0000256" key="6">
    <source>
        <dbReference type="ARBA" id="ARBA00022990"/>
    </source>
</evidence>
<dbReference type="GO" id="GO:0006979">
    <property type="term" value="P:response to oxidative stress"/>
    <property type="evidence" value="ECO:0007669"/>
    <property type="project" value="UniProtKB-ARBA"/>
</dbReference>
<dbReference type="Pfam" id="PF08698">
    <property type="entry name" value="Fcf2"/>
    <property type="match status" value="1"/>
</dbReference>
<comment type="similarity">
    <text evidence="3">Belongs to the aldo/keto reductase family. Glutamate--cysteine ligase light chain subfamily.</text>
</comment>